<protein>
    <recommendedName>
        <fullName evidence="4">O-antigen polymerase</fullName>
    </recommendedName>
</protein>
<feature type="transmembrane region" description="Helical" evidence="1">
    <location>
        <begin position="248"/>
        <end position="268"/>
    </location>
</feature>
<gene>
    <name evidence="2" type="ORF">WMO25_15450</name>
</gene>
<keyword evidence="1" id="KW-0812">Transmembrane</keyword>
<feature type="transmembrane region" description="Helical" evidence="1">
    <location>
        <begin position="123"/>
        <end position="149"/>
    </location>
</feature>
<reference evidence="2 3" key="1">
    <citation type="submission" date="2024-03" db="EMBL/GenBank/DDBJ databases">
        <title>Human intestinal bacterial collection.</title>
        <authorList>
            <person name="Pauvert C."/>
            <person name="Hitch T.C.A."/>
            <person name="Clavel T."/>
        </authorList>
    </citation>
    <scope>NUCLEOTIDE SEQUENCE [LARGE SCALE GENOMIC DNA]</scope>
    <source>
        <strain evidence="2 3">CLA-AA-H190</strain>
    </source>
</reference>
<evidence type="ECO:0008006" key="4">
    <source>
        <dbReference type="Google" id="ProtNLM"/>
    </source>
</evidence>
<keyword evidence="1" id="KW-0472">Membrane</keyword>
<sequence length="424" mass="49009">MNRVEQDTRIDKAMQRMLFFMVFVSPLLVLQIVRKEVFLWLQVTFVTMFFYKEKKIELIKEPLIVMLFAEPFIAGVFAQFSSMTETYKRTAINLAIMALPLYFAICCIIKLMKDKSYKTIIKIIVNAIKMVVLVELVWIFIQLLLYRLFGVDINQLIFVDLLHLVENASFIRSWIWYPSGLSWHSAVLAPLFVMGILFFDNPVIRILIVIESCVCGNRTTLLGVMCCLLLLLLKTMHMRKIKIEKEKVRLIIAILIAAATILIVTGIGPKFLIKIFGNGKDASTLAHFGYYSDYFTIIKESSLYQIIFGYGVGCSGYTITSLYGRYADGGTWAIESDFINILVSRGIIGFIIYYWFLIRIMIKGFKIDYRYAIFIITVLFQGFGYNIQFDYLLLIEILMYILIENRVNFFDVVDELNAENSKIG</sequence>
<proteinExistence type="predicted"/>
<organism evidence="2 3">
    <name type="scientific">Coprococcus intestinihominis</name>
    <dbReference type="NCBI Taxonomy" id="3133154"/>
    <lineage>
        <taxon>Bacteria</taxon>
        <taxon>Bacillati</taxon>
        <taxon>Bacillota</taxon>
        <taxon>Clostridia</taxon>
        <taxon>Lachnospirales</taxon>
        <taxon>Lachnospiraceae</taxon>
        <taxon>Coprococcus</taxon>
    </lineage>
</organism>
<feature type="transmembrane region" description="Helical" evidence="1">
    <location>
        <begin position="369"/>
        <end position="387"/>
    </location>
</feature>
<evidence type="ECO:0000256" key="1">
    <source>
        <dbReference type="SAM" id="Phobius"/>
    </source>
</evidence>
<accession>A0ABV1B7R5</accession>
<feature type="non-terminal residue" evidence="2">
    <location>
        <position position="424"/>
    </location>
</feature>
<dbReference type="Proteomes" id="UP001469749">
    <property type="component" value="Unassembled WGS sequence"/>
</dbReference>
<keyword evidence="3" id="KW-1185">Reference proteome</keyword>
<feature type="transmembrane region" description="Helical" evidence="1">
    <location>
        <begin position="187"/>
        <end position="208"/>
    </location>
</feature>
<feature type="transmembrane region" description="Helical" evidence="1">
    <location>
        <begin position="220"/>
        <end position="236"/>
    </location>
</feature>
<feature type="transmembrane region" description="Helical" evidence="1">
    <location>
        <begin position="18"/>
        <end position="51"/>
    </location>
</feature>
<comment type="caution">
    <text evidence="2">The sequence shown here is derived from an EMBL/GenBank/DDBJ whole genome shotgun (WGS) entry which is preliminary data.</text>
</comment>
<keyword evidence="1" id="KW-1133">Transmembrane helix</keyword>
<feature type="transmembrane region" description="Helical" evidence="1">
    <location>
        <begin position="338"/>
        <end position="357"/>
    </location>
</feature>
<dbReference type="EMBL" id="JBBMEK010000274">
    <property type="protein sequence ID" value="MEQ2366459.1"/>
    <property type="molecule type" value="Genomic_DNA"/>
</dbReference>
<dbReference type="RefSeq" id="WP_349086071.1">
    <property type="nucleotide sequence ID" value="NZ_JBBMEK010000274.1"/>
</dbReference>
<evidence type="ECO:0000313" key="2">
    <source>
        <dbReference type="EMBL" id="MEQ2366459.1"/>
    </source>
</evidence>
<name>A0ABV1B7R5_9FIRM</name>
<feature type="transmembrane region" description="Helical" evidence="1">
    <location>
        <begin position="63"/>
        <end position="80"/>
    </location>
</feature>
<evidence type="ECO:0000313" key="3">
    <source>
        <dbReference type="Proteomes" id="UP001469749"/>
    </source>
</evidence>
<feature type="transmembrane region" description="Helical" evidence="1">
    <location>
        <begin position="92"/>
        <end position="111"/>
    </location>
</feature>